<evidence type="ECO:0000313" key="4">
    <source>
        <dbReference type="EMBL" id="CAL4969014.1"/>
    </source>
</evidence>
<feature type="region of interest" description="Disordered" evidence="2">
    <location>
        <begin position="1"/>
        <end position="148"/>
    </location>
</feature>
<keyword evidence="5" id="KW-1185">Reference proteome</keyword>
<evidence type="ECO:0000256" key="1">
    <source>
        <dbReference type="ARBA" id="ARBA00008690"/>
    </source>
</evidence>
<feature type="domain" description="FAF" evidence="3">
    <location>
        <begin position="144"/>
        <end position="196"/>
    </location>
</feature>
<dbReference type="PANTHER" id="PTHR33155:SF76">
    <property type="entry name" value="OS02G0534000 PROTEIN"/>
    <property type="match status" value="1"/>
</dbReference>
<gene>
    <name evidence="4" type="ORF">URODEC1_LOCUS49384</name>
</gene>
<feature type="compositionally biased region" description="Low complexity" evidence="2">
    <location>
        <begin position="80"/>
        <end position="90"/>
    </location>
</feature>
<evidence type="ECO:0000256" key="2">
    <source>
        <dbReference type="SAM" id="MobiDB-lite"/>
    </source>
</evidence>
<dbReference type="PANTHER" id="PTHR33155">
    <property type="entry name" value="FANTASTIC FOUR-LIKE PROTEIN (DUF3049)"/>
    <property type="match status" value="1"/>
</dbReference>
<proteinExistence type="inferred from homology"/>
<dbReference type="InterPro" id="IPR021410">
    <property type="entry name" value="FAF"/>
</dbReference>
<protein>
    <recommendedName>
        <fullName evidence="3">FAF domain-containing protein</fullName>
    </recommendedName>
</protein>
<evidence type="ECO:0000313" key="5">
    <source>
        <dbReference type="Proteomes" id="UP001497457"/>
    </source>
</evidence>
<dbReference type="AlphaFoldDB" id="A0ABC8ZXX2"/>
<feature type="compositionally biased region" description="Pro residues" evidence="2">
    <location>
        <begin position="49"/>
        <end position="70"/>
    </location>
</feature>
<dbReference type="InterPro" id="IPR046431">
    <property type="entry name" value="FAF_dom"/>
</dbReference>
<dbReference type="Pfam" id="PF11250">
    <property type="entry name" value="FAF"/>
    <property type="match status" value="1"/>
</dbReference>
<comment type="similarity">
    <text evidence="1">Belongs to the fantastic four family.</text>
</comment>
<reference evidence="4 5" key="2">
    <citation type="submission" date="2024-10" db="EMBL/GenBank/DDBJ databases">
        <authorList>
            <person name="Ryan C."/>
        </authorList>
    </citation>
    <scope>NUCLEOTIDE SEQUENCE [LARGE SCALE GENOMIC DNA]</scope>
</reference>
<dbReference type="EMBL" id="OZ075112">
    <property type="protein sequence ID" value="CAL4969014.1"/>
    <property type="molecule type" value="Genomic_DNA"/>
</dbReference>
<feature type="compositionally biased region" description="Basic and acidic residues" evidence="2">
    <location>
        <begin position="228"/>
        <end position="238"/>
    </location>
</feature>
<dbReference type="Proteomes" id="UP001497457">
    <property type="component" value="Chromosome 2b"/>
</dbReference>
<reference evidence="5" key="1">
    <citation type="submission" date="2024-06" db="EMBL/GenBank/DDBJ databases">
        <authorList>
            <person name="Ryan C."/>
        </authorList>
    </citation>
    <scope>NUCLEOTIDE SEQUENCE [LARGE SCALE GENOMIC DNA]</scope>
</reference>
<accession>A0ABC8ZXX2</accession>
<feature type="region of interest" description="Disordered" evidence="2">
    <location>
        <begin position="191"/>
        <end position="238"/>
    </location>
</feature>
<sequence>MAATACAYGYQGNRPPPLTPPARSSSSQSQVQDHHPFLIGFDDDAEEAAPPPPPPPPPPPRPSPKAPPPFLSRHLGICTEGLGSESSGDIDLSDLSDDAVANNDHAGDDDVGHQAPMPLPCKRQHRDGDGEEAGRARSARPALFPPPISVIGAGGKPWLYLRHHREGGRLVLQEVRIPTRELLQARREGGRFTLQFAQPQPQPEEEEEPEDDAHHHQCQEQEEPAEVVVREKRQEGNE</sequence>
<evidence type="ECO:0000259" key="3">
    <source>
        <dbReference type="Pfam" id="PF11250"/>
    </source>
</evidence>
<organism evidence="4 5">
    <name type="scientific">Urochloa decumbens</name>
    <dbReference type="NCBI Taxonomy" id="240449"/>
    <lineage>
        <taxon>Eukaryota</taxon>
        <taxon>Viridiplantae</taxon>
        <taxon>Streptophyta</taxon>
        <taxon>Embryophyta</taxon>
        <taxon>Tracheophyta</taxon>
        <taxon>Spermatophyta</taxon>
        <taxon>Magnoliopsida</taxon>
        <taxon>Liliopsida</taxon>
        <taxon>Poales</taxon>
        <taxon>Poaceae</taxon>
        <taxon>PACMAD clade</taxon>
        <taxon>Panicoideae</taxon>
        <taxon>Panicodae</taxon>
        <taxon>Paniceae</taxon>
        <taxon>Melinidinae</taxon>
        <taxon>Urochloa</taxon>
    </lineage>
</organism>
<feature type="compositionally biased region" description="Basic and acidic residues" evidence="2">
    <location>
        <begin position="126"/>
        <end position="135"/>
    </location>
</feature>
<name>A0ABC8ZXX2_9POAL</name>